<dbReference type="Proteomes" id="UP001143370">
    <property type="component" value="Unassembled WGS sequence"/>
</dbReference>
<evidence type="ECO:0000313" key="1">
    <source>
        <dbReference type="EMBL" id="GLK71708.1"/>
    </source>
</evidence>
<dbReference type="RefSeq" id="WP_246544534.1">
    <property type="nucleotide sequence ID" value="NZ_BSFJ01000005.1"/>
</dbReference>
<reference evidence="1" key="2">
    <citation type="submission" date="2023-01" db="EMBL/GenBank/DDBJ databases">
        <authorList>
            <person name="Sun Q."/>
            <person name="Evtushenko L."/>
        </authorList>
    </citation>
    <scope>NUCLEOTIDE SEQUENCE</scope>
    <source>
        <strain evidence="1">VKM B-2484</strain>
    </source>
</reference>
<comment type="caution">
    <text evidence="1">The sequence shown here is derived from an EMBL/GenBank/DDBJ whole genome shotgun (WGS) entry which is preliminary data.</text>
</comment>
<keyword evidence="2" id="KW-1185">Reference proteome</keyword>
<dbReference type="EMBL" id="BSFJ01000005">
    <property type="protein sequence ID" value="GLK71708.1"/>
    <property type="molecule type" value="Genomic_DNA"/>
</dbReference>
<accession>A0A9W6J9U1</accession>
<sequence>MDLRLSGIGAHMTRLGITIEGDLRTIMAEEVSDMEKAATRGVGKGAEGLKTDLRQQVTGAGMGQRLANTWRAEVYPGRAGVFSLRAAGLVFSRAPDIVDAFSKGVPIRSPRGFYLAIPTPAAGKFGLTRATGEGQGKERLTPGGWERRTGIRLRHVWRPGKKVSYLVADDVKVNAAGIARGRRKRNGEVSTRRVRVGATTTVIFLLVPQVRVGKRFDLAGASQKWSARLPDLIVQSWPEPRR</sequence>
<proteinExistence type="predicted"/>
<name>A0A9W6J9U1_9HYPH</name>
<dbReference type="InterPro" id="IPR045622">
    <property type="entry name" value="DUF6441"/>
</dbReference>
<evidence type="ECO:0000313" key="2">
    <source>
        <dbReference type="Proteomes" id="UP001143370"/>
    </source>
</evidence>
<dbReference type="Pfam" id="PF20039">
    <property type="entry name" value="DUF6441"/>
    <property type="match status" value="1"/>
</dbReference>
<protein>
    <submittedName>
        <fullName evidence="1">Uncharacterized protein</fullName>
    </submittedName>
</protein>
<reference evidence="1" key="1">
    <citation type="journal article" date="2014" name="Int. J. Syst. Evol. Microbiol.">
        <title>Complete genome sequence of Corynebacterium casei LMG S-19264T (=DSM 44701T), isolated from a smear-ripened cheese.</title>
        <authorList>
            <consortium name="US DOE Joint Genome Institute (JGI-PGF)"/>
            <person name="Walter F."/>
            <person name="Albersmeier A."/>
            <person name="Kalinowski J."/>
            <person name="Ruckert C."/>
        </authorList>
    </citation>
    <scope>NUCLEOTIDE SEQUENCE</scope>
    <source>
        <strain evidence="1">VKM B-2484</strain>
    </source>
</reference>
<dbReference type="AlphaFoldDB" id="A0A9W6J9U1"/>
<organism evidence="1 2">
    <name type="scientific">Ancylobacter dichloromethanicus</name>
    <dbReference type="NCBI Taxonomy" id="518825"/>
    <lineage>
        <taxon>Bacteria</taxon>
        <taxon>Pseudomonadati</taxon>
        <taxon>Pseudomonadota</taxon>
        <taxon>Alphaproteobacteria</taxon>
        <taxon>Hyphomicrobiales</taxon>
        <taxon>Xanthobacteraceae</taxon>
        <taxon>Ancylobacter</taxon>
    </lineage>
</organism>
<gene>
    <name evidence="1" type="ORF">GCM10017643_18230</name>
</gene>